<dbReference type="InterPro" id="IPR035979">
    <property type="entry name" value="RBD_domain_sf"/>
</dbReference>
<sequence>MDYGPPSSRVYVGNLPEDIRAEEIGRIFDKHGRINDITVKLPRTRGPAFAFIEYADPGSARAALVEDQMRFDRAPMRVELAHASGGNRRDAPARGGPPGFGGPPQRSGFRVRVSGLPPSASWQDLKDHMRKAGDVGFTDVDRRGGGVVEYATAEGMDRALRELHQSDFSNRDSYAGRDGPYDGPSGGADRGAPMRDEDRGMAAAPASDAGAAAPGAAAAADSMPEAAPAAHSEDAGEGPADQPQDGPDGGERDE</sequence>
<comment type="caution">
    <text evidence="9">The sequence shown here is derived from an EMBL/GenBank/DDBJ whole genome shotgun (WGS) entry which is preliminary data.</text>
</comment>
<dbReference type="GO" id="GO:0003729">
    <property type="term" value="F:mRNA binding"/>
    <property type="evidence" value="ECO:0007669"/>
    <property type="project" value="TreeGrafter"/>
</dbReference>
<dbReference type="GO" id="GO:0005737">
    <property type="term" value="C:cytoplasm"/>
    <property type="evidence" value="ECO:0007669"/>
    <property type="project" value="TreeGrafter"/>
</dbReference>
<dbReference type="Proteomes" id="UP000325113">
    <property type="component" value="Unassembled WGS sequence"/>
</dbReference>
<feature type="domain" description="RRM" evidence="8">
    <location>
        <begin position="109"/>
        <end position="171"/>
    </location>
</feature>
<dbReference type="EMBL" id="VLTN01000099">
    <property type="protein sequence ID" value="KAA0146130.1"/>
    <property type="molecule type" value="Genomic_DNA"/>
</dbReference>
<evidence type="ECO:0000313" key="10">
    <source>
        <dbReference type="EMBL" id="KAA0147073.1"/>
    </source>
</evidence>
<dbReference type="InterPro" id="IPR012677">
    <property type="entry name" value="Nucleotide-bd_a/b_plait_sf"/>
</dbReference>
<dbReference type="InterPro" id="IPR050374">
    <property type="entry name" value="RRT5_SRSF_SR"/>
</dbReference>
<dbReference type="AlphaFoldDB" id="A0A5A8C207"/>
<dbReference type="PANTHER" id="PTHR23003:SF62">
    <property type="entry name" value="SERINE_ARGININE (SR)-TYPE SHUTTLING MRNA BINDING PROTEIN NPL3"/>
    <property type="match status" value="1"/>
</dbReference>
<evidence type="ECO:0000256" key="7">
    <source>
        <dbReference type="SAM" id="MobiDB-lite"/>
    </source>
</evidence>
<evidence type="ECO:0000256" key="5">
    <source>
        <dbReference type="ARBA" id="ARBA00023242"/>
    </source>
</evidence>
<evidence type="ECO:0000259" key="8">
    <source>
        <dbReference type="PROSITE" id="PS50102"/>
    </source>
</evidence>
<dbReference type="SUPFAM" id="SSF54928">
    <property type="entry name" value="RNA-binding domain, RBD"/>
    <property type="match status" value="1"/>
</dbReference>
<evidence type="ECO:0000313" key="9">
    <source>
        <dbReference type="EMBL" id="KAA0146130.1"/>
    </source>
</evidence>
<protein>
    <recommendedName>
        <fullName evidence="8">RRM domain-containing protein</fullName>
    </recommendedName>
</protein>
<keyword evidence="11" id="KW-1185">Reference proteome</keyword>
<dbReference type="PROSITE" id="PS50102">
    <property type="entry name" value="RRM"/>
    <property type="match status" value="2"/>
</dbReference>
<accession>A0A5A8C207</accession>
<dbReference type="GO" id="GO:0006397">
    <property type="term" value="P:mRNA processing"/>
    <property type="evidence" value="ECO:0007669"/>
    <property type="project" value="UniProtKB-KW"/>
</dbReference>
<dbReference type="InterPro" id="IPR000504">
    <property type="entry name" value="RRM_dom"/>
</dbReference>
<keyword evidence="2" id="KW-0507">mRNA processing</keyword>
<dbReference type="PANTHER" id="PTHR23003">
    <property type="entry name" value="RNA RECOGNITION MOTIF RRM DOMAIN CONTAINING PROTEIN"/>
    <property type="match status" value="1"/>
</dbReference>
<gene>
    <name evidence="9" type="ORF">FNF29_08232</name>
    <name evidence="10" type="ORF">FNF31_07648</name>
</gene>
<dbReference type="Gene3D" id="3.30.70.330">
    <property type="match status" value="2"/>
</dbReference>
<dbReference type="EMBL" id="VLTM01000171">
    <property type="protein sequence ID" value="KAA0147073.1"/>
    <property type="molecule type" value="Genomic_DNA"/>
</dbReference>
<feature type="domain" description="RRM" evidence="8">
    <location>
        <begin position="8"/>
        <end position="83"/>
    </location>
</feature>
<evidence type="ECO:0000256" key="1">
    <source>
        <dbReference type="ARBA" id="ARBA00004123"/>
    </source>
</evidence>
<comment type="subcellular location">
    <subcellularLocation>
        <location evidence="1">Nucleus</location>
    </subcellularLocation>
</comment>
<evidence type="ECO:0000313" key="12">
    <source>
        <dbReference type="Proteomes" id="UP000325113"/>
    </source>
</evidence>
<evidence type="ECO:0000256" key="4">
    <source>
        <dbReference type="ARBA" id="ARBA00022884"/>
    </source>
</evidence>
<dbReference type="Proteomes" id="UP000323011">
    <property type="component" value="Unassembled WGS sequence"/>
</dbReference>
<keyword evidence="5" id="KW-0539">Nucleus</keyword>
<organism evidence="9 11">
    <name type="scientific">Cafeteria roenbergensis</name>
    <name type="common">Marine flagellate</name>
    <dbReference type="NCBI Taxonomy" id="33653"/>
    <lineage>
        <taxon>Eukaryota</taxon>
        <taxon>Sar</taxon>
        <taxon>Stramenopiles</taxon>
        <taxon>Bigyra</taxon>
        <taxon>Opalozoa</taxon>
        <taxon>Bicosoecida</taxon>
        <taxon>Cafeteriaceae</taxon>
        <taxon>Cafeteria</taxon>
    </lineage>
</organism>
<evidence type="ECO:0000256" key="2">
    <source>
        <dbReference type="ARBA" id="ARBA00022664"/>
    </source>
</evidence>
<feature type="region of interest" description="Disordered" evidence="7">
    <location>
        <begin position="83"/>
        <end position="111"/>
    </location>
</feature>
<dbReference type="CDD" id="cd12339">
    <property type="entry name" value="RRM2_SRSF1_4_like"/>
    <property type="match status" value="1"/>
</dbReference>
<dbReference type="Pfam" id="PF00076">
    <property type="entry name" value="RRM_1"/>
    <property type="match status" value="2"/>
</dbReference>
<proteinExistence type="predicted"/>
<keyword evidence="4 6" id="KW-0694">RNA-binding</keyword>
<name>A0A5A8C207_CAFRO</name>
<dbReference type="GO" id="GO:0005634">
    <property type="term" value="C:nucleus"/>
    <property type="evidence" value="ECO:0007669"/>
    <property type="project" value="UniProtKB-SubCell"/>
</dbReference>
<keyword evidence="3" id="KW-0677">Repeat</keyword>
<evidence type="ECO:0000256" key="6">
    <source>
        <dbReference type="PROSITE-ProRule" id="PRU00176"/>
    </source>
</evidence>
<dbReference type="OMA" id="CFADAFK"/>
<reference evidence="11 12" key="1">
    <citation type="submission" date="2019-07" db="EMBL/GenBank/DDBJ databases">
        <title>Genomes of Cafeteria roenbergensis.</title>
        <authorList>
            <person name="Fischer M.G."/>
            <person name="Hackl T."/>
            <person name="Roman M."/>
        </authorList>
    </citation>
    <scope>NUCLEOTIDE SEQUENCE [LARGE SCALE GENOMIC DNA]</scope>
    <source>
        <strain evidence="9 11">BVI</strain>
        <strain evidence="10 12">Cflag</strain>
    </source>
</reference>
<evidence type="ECO:0000313" key="11">
    <source>
        <dbReference type="Proteomes" id="UP000323011"/>
    </source>
</evidence>
<feature type="compositionally biased region" description="Low complexity" evidence="7">
    <location>
        <begin position="201"/>
        <end position="230"/>
    </location>
</feature>
<dbReference type="SMART" id="SM00360">
    <property type="entry name" value="RRM"/>
    <property type="match status" value="2"/>
</dbReference>
<evidence type="ECO:0000256" key="3">
    <source>
        <dbReference type="ARBA" id="ARBA00022737"/>
    </source>
</evidence>
<feature type="region of interest" description="Disordered" evidence="7">
    <location>
        <begin position="169"/>
        <end position="254"/>
    </location>
</feature>